<evidence type="ECO:0000313" key="2">
    <source>
        <dbReference type="Proteomes" id="UP000033860"/>
    </source>
</evidence>
<gene>
    <name evidence="1" type="ORF">UX85_C0004G0201</name>
</gene>
<accession>A0A0G1RVE3</accession>
<dbReference type="AlphaFoldDB" id="A0A0G1RVE3"/>
<proteinExistence type="predicted"/>
<evidence type="ECO:0000313" key="1">
    <source>
        <dbReference type="EMBL" id="KKU61279.1"/>
    </source>
</evidence>
<comment type="caution">
    <text evidence="1">The sequence shown here is derived from an EMBL/GenBank/DDBJ whole genome shotgun (WGS) entry which is preliminary data.</text>
</comment>
<sequence length="82" mass="9101">MISSFMKSKKILVLLVLLFVALLGLIDFVNQKSIASRQAEIRATGARVMPFDLSKTTYIFDRTDTGGVQQVKVKKHARSVCA</sequence>
<dbReference type="Proteomes" id="UP000033860">
    <property type="component" value="Unassembled WGS sequence"/>
</dbReference>
<dbReference type="EMBL" id="LCNT01000004">
    <property type="protein sequence ID" value="KKU61279.1"/>
    <property type="molecule type" value="Genomic_DNA"/>
</dbReference>
<name>A0A0G1RVE3_9BACT</name>
<protein>
    <submittedName>
        <fullName evidence="1">Cytochrome c family protein</fullName>
    </submittedName>
</protein>
<organism evidence="1 2">
    <name type="scientific">Candidatus Beckwithbacteria bacterium GW2011_GWB1_47_15</name>
    <dbReference type="NCBI Taxonomy" id="1618371"/>
    <lineage>
        <taxon>Bacteria</taxon>
        <taxon>Candidatus Beckwithiibacteriota</taxon>
    </lineage>
</organism>
<reference evidence="1 2" key="1">
    <citation type="journal article" date="2015" name="Nature">
        <title>rRNA introns, odd ribosomes, and small enigmatic genomes across a large radiation of phyla.</title>
        <authorList>
            <person name="Brown C.T."/>
            <person name="Hug L.A."/>
            <person name="Thomas B.C."/>
            <person name="Sharon I."/>
            <person name="Castelle C.J."/>
            <person name="Singh A."/>
            <person name="Wilkins M.J."/>
            <person name="Williams K.H."/>
            <person name="Banfield J.F."/>
        </authorList>
    </citation>
    <scope>NUCLEOTIDE SEQUENCE [LARGE SCALE GENOMIC DNA]</scope>
</reference>